<dbReference type="OrthoDB" id="2107880at2759"/>
<accession>A0A8S0VYP2</accession>
<name>A0A8S0VYP2_CYCAE</name>
<dbReference type="EMBL" id="CACVBS010000036">
    <property type="protein sequence ID" value="CAA7262611.1"/>
    <property type="molecule type" value="Genomic_DNA"/>
</dbReference>
<proteinExistence type="predicted"/>
<comment type="caution">
    <text evidence="1">The sequence shown here is derived from an EMBL/GenBank/DDBJ whole genome shotgun (WGS) entry which is preliminary data.</text>
</comment>
<evidence type="ECO:0000313" key="2">
    <source>
        <dbReference type="Proteomes" id="UP000467700"/>
    </source>
</evidence>
<dbReference type="Pfam" id="PF20180">
    <property type="entry name" value="UQCC2_CBP6"/>
    <property type="match status" value="1"/>
</dbReference>
<dbReference type="Proteomes" id="UP000467700">
    <property type="component" value="Unassembled WGS sequence"/>
</dbReference>
<evidence type="ECO:0000313" key="1">
    <source>
        <dbReference type="EMBL" id="CAA7262611.1"/>
    </source>
</evidence>
<gene>
    <name evidence="1" type="ORF">AAE3_LOCUS4714</name>
</gene>
<dbReference type="AlphaFoldDB" id="A0A8S0VYP2"/>
<sequence length="106" mass="12220">MSAASSRQLAQKLGAIAQTWTKDPFRPNVQLQTFLKSLAGYSRLTPETVEATRALRDNDMMKKYPLPEKLRHPVSSPQYYDRLLEGYEKSSQGISRPLWKVFFGIW</sequence>
<organism evidence="1 2">
    <name type="scientific">Cyclocybe aegerita</name>
    <name type="common">Black poplar mushroom</name>
    <name type="synonym">Agrocybe aegerita</name>
    <dbReference type="NCBI Taxonomy" id="1973307"/>
    <lineage>
        <taxon>Eukaryota</taxon>
        <taxon>Fungi</taxon>
        <taxon>Dikarya</taxon>
        <taxon>Basidiomycota</taxon>
        <taxon>Agaricomycotina</taxon>
        <taxon>Agaricomycetes</taxon>
        <taxon>Agaricomycetidae</taxon>
        <taxon>Agaricales</taxon>
        <taxon>Agaricineae</taxon>
        <taxon>Bolbitiaceae</taxon>
        <taxon>Cyclocybe</taxon>
    </lineage>
</organism>
<protein>
    <submittedName>
        <fullName evidence="1">Uncharacterized protein</fullName>
    </submittedName>
</protein>
<reference evidence="1 2" key="1">
    <citation type="submission" date="2020-01" db="EMBL/GenBank/DDBJ databases">
        <authorList>
            <person name="Gupta K D."/>
        </authorList>
    </citation>
    <scope>NUCLEOTIDE SEQUENCE [LARGE SCALE GENOMIC DNA]</scope>
</reference>
<keyword evidence="2" id="KW-1185">Reference proteome</keyword>